<keyword evidence="2" id="KW-0732">Signal</keyword>
<dbReference type="PROSITE" id="PS51257">
    <property type="entry name" value="PROKAR_LIPOPROTEIN"/>
    <property type="match status" value="1"/>
</dbReference>
<evidence type="ECO:0000313" key="4">
    <source>
        <dbReference type="Proteomes" id="UP001589896"/>
    </source>
</evidence>
<feature type="chain" id="PRO_5046909392" description="DNA modification methylase" evidence="2">
    <location>
        <begin position="26"/>
        <end position="213"/>
    </location>
</feature>
<feature type="signal peptide" evidence="2">
    <location>
        <begin position="1"/>
        <end position="25"/>
    </location>
</feature>
<evidence type="ECO:0008006" key="5">
    <source>
        <dbReference type="Google" id="ProtNLM"/>
    </source>
</evidence>
<gene>
    <name evidence="3" type="ORF">ACFFGH_23870</name>
</gene>
<organism evidence="3 4">
    <name type="scientific">Lysobacter korlensis</name>
    <dbReference type="NCBI Taxonomy" id="553636"/>
    <lineage>
        <taxon>Bacteria</taxon>
        <taxon>Pseudomonadati</taxon>
        <taxon>Pseudomonadota</taxon>
        <taxon>Gammaproteobacteria</taxon>
        <taxon>Lysobacterales</taxon>
        <taxon>Lysobacteraceae</taxon>
        <taxon>Lysobacter</taxon>
    </lineage>
</organism>
<accession>A0ABV6RV79</accession>
<evidence type="ECO:0000313" key="3">
    <source>
        <dbReference type="EMBL" id="MFC0680880.1"/>
    </source>
</evidence>
<protein>
    <recommendedName>
        <fullName evidence="5">DNA modification methylase</fullName>
    </recommendedName>
</protein>
<evidence type="ECO:0000256" key="2">
    <source>
        <dbReference type="SAM" id="SignalP"/>
    </source>
</evidence>
<dbReference type="EMBL" id="JBHLTG010000006">
    <property type="protein sequence ID" value="MFC0680880.1"/>
    <property type="molecule type" value="Genomic_DNA"/>
</dbReference>
<feature type="compositionally biased region" description="Low complexity" evidence="1">
    <location>
        <begin position="175"/>
        <end position="193"/>
    </location>
</feature>
<keyword evidence="4" id="KW-1185">Reference proteome</keyword>
<dbReference type="RefSeq" id="WP_386673003.1">
    <property type="nucleotide sequence ID" value="NZ_JBHLTG010000006.1"/>
</dbReference>
<proteinExistence type="predicted"/>
<dbReference type="Proteomes" id="UP001589896">
    <property type="component" value="Unassembled WGS sequence"/>
</dbReference>
<comment type="caution">
    <text evidence="3">The sequence shown here is derived from an EMBL/GenBank/DDBJ whole genome shotgun (WGS) entry which is preliminary data.</text>
</comment>
<name>A0ABV6RV79_9GAMM</name>
<feature type="compositionally biased region" description="Pro residues" evidence="1">
    <location>
        <begin position="153"/>
        <end position="174"/>
    </location>
</feature>
<reference evidence="3 4" key="1">
    <citation type="submission" date="2024-09" db="EMBL/GenBank/DDBJ databases">
        <authorList>
            <person name="Sun Q."/>
            <person name="Mori K."/>
        </authorList>
    </citation>
    <scope>NUCLEOTIDE SEQUENCE [LARGE SCALE GENOMIC DNA]</scope>
    <source>
        <strain evidence="3 4">KCTC 23076</strain>
    </source>
</reference>
<evidence type="ECO:0000256" key="1">
    <source>
        <dbReference type="SAM" id="MobiDB-lite"/>
    </source>
</evidence>
<feature type="region of interest" description="Disordered" evidence="1">
    <location>
        <begin position="151"/>
        <end position="213"/>
    </location>
</feature>
<sequence length="213" mass="21740">MRRRATLTAALAGALLLATTGCTFVAEIATLEEYDPSDGVGTTIGDVQVRNMLAITEDGQRAALIFAATNSGDENVRLNVSLTEGGTGEQVRIPAGQFTSVGAGGEQLVFEGLDVTPGSLLPVYVQYGDEPGRLLNVPVLDAGLAEYAALVPSPTPTPEPEPVVPPEETAPPADPDATADPNATAEPGVPAEEAPTEPAPGEDEGAEQPPTDG</sequence>